<accession>A0A2M7G8Z1</accession>
<gene>
    <name evidence="1" type="ORF">COW36_04490</name>
</gene>
<comment type="caution">
    <text evidence="1">The sequence shown here is derived from an EMBL/GenBank/DDBJ whole genome shotgun (WGS) entry which is preliminary data.</text>
</comment>
<dbReference type="AlphaFoldDB" id="A0A2M7G8Z1"/>
<evidence type="ECO:0000313" key="1">
    <source>
        <dbReference type="EMBL" id="PIW18557.1"/>
    </source>
</evidence>
<reference evidence="1 2" key="1">
    <citation type="submission" date="2017-09" db="EMBL/GenBank/DDBJ databases">
        <title>Depth-based differentiation of microbial function through sediment-hosted aquifers and enrichment of novel symbionts in the deep terrestrial subsurface.</title>
        <authorList>
            <person name="Probst A.J."/>
            <person name="Ladd B."/>
            <person name="Jarett J.K."/>
            <person name="Geller-Mcgrath D.E."/>
            <person name="Sieber C.M."/>
            <person name="Emerson J.B."/>
            <person name="Anantharaman K."/>
            <person name="Thomas B.C."/>
            <person name="Malmstrom R."/>
            <person name="Stieglmeier M."/>
            <person name="Klingl A."/>
            <person name="Woyke T."/>
            <person name="Ryan C.M."/>
            <person name="Banfield J.F."/>
        </authorList>
    </citation>
    <scope>NUCLEOTIDE SEQUENCE [LARGE SCALE GENOMIC DNA]</scope>
    <source>
        <strain evidence="1">CG17_big_fil_post_rev_8_21_14_2_50_48_46</strain>
    </source>
</reference>
<name>A0A2M7G8Z1_9BACT</name>
<proteinExistence type="predicted"/>
<protein>
    <submittedName>
        <fullName evidence="1">Uncharacterized protein</fullName>
    </submittedName>
</protein>
<sequence length="64" mass="7322">MRYVLVHGFAGNYTTAKPCPWVELLQVSQTLDSIETPAKIGFFLHPTMNDQIAHPKTLLRRRVL</sequence>
<dbReference type="EMBL" id="PFFQ01000012">
    <property type="protein sequence ID" value="PIW18557.1"/>
    <property type="molecule type" value="Genomic_DNA"/>
</dbReference>
<organism evidence="1 2">
    <name type="scientific">bacterium (Candidatus Blackallbacteria) CG17_big_fil_post_rev_8_21_14_2_50_48_46</name>
    <dbReference type="NCBI Taxonomy" id="2014261"/>
    <lineage>
        <taxon>Bacteria</taxon>
        <taxon>Candidatus Blackallbacteria</taxon>
    </lineage>
</organism>
<dbReference type="Proteomes" id="UP000231019">
    <property type="component" value="Unassembled WGS sequence"/>
</dbReference>
<evidence type="ECO:0000313" key="2">
    <source>
        <dbReference type="Proteomes" id="UP000231019"/>
    </source>
</evidence>